<evidence type="ECO:0000256" key="1">
    <source>
        <dbReference type="ARBA" id="ARBA00023125"/>
    </source>
</evidence>
<keyword evidence="2" id="KW-0233">DNA recombination</keyword>
<evidence type="ECO:0000313" key="4">
    <source>
        <dbReference type="EMBL" id="MFC5832783.1"/>
    </source>
</evidence>
<evidence type="ECO:0000256" key="3">
    <source>
        <dbReference type="SAM" id="MobiDB-lite"/>
    </source>
</evidence>
<dbReference type="Proteomes" id="UP001596058">
    <property type="component" value="Unassembled WGS sequence"/>
</dbReference>
<dbReference type="InterPro" id="IPR011010">
    <property type="entry name" value="DNA_brk_join_enz"/>
</dbReference>
<sequence length="369" mass="41958">MASPPKPTLISYYEQAGRLLDIPADGPDAHEARMEILAMIKAAHRKRKPLPDYEELRRKFNTGQPLQSMTFGEYWNTWVDRHRRLKDLRKTTLRAYIMHHDVHVSEILDQVRLDRIFAGTVERVFTHIDEKNADIMAARKSDDLETRRSMRHKRLTGHTTKQRVKATIQTVLADAMREHLVTFNAASLVSLGPGKRAKGMVWTKTRVEAFNQAFEERLRTLRADPARPRTTPFHVWGLTDLRPSPVMVWTPAQLGTFLDHAIADRLYALFHLVAFRGLRRGEACGVRWIDLDLDEGVLSVAKQLIVLDGQVEEGDPKTESSDGVVASTGVPSLPCTRTAHGNSRKAAMGLRVAGQWSHLHQRRRLRAQP</sequence>
<dbReference type="SUPFAM" id="SSF56349">
    <property type="entry name" value="DNA breaking-rejoining enzymes"/>
    <property type="match status" value="2"/>
</dbReference>
<dbReference type="InterPro" id="IPR013762">
    <property type="entry name" value="Integrase-like_cat_sf"/>
</dbReference>
<comment type="caution">
    <text evidence="4">The sequence shown here is derived from an EMBL/GenBank/DDBJ whole genome shotgun (WGS) entry which is preliminary data.</text>
</comment>
<reference evidence="5" key="1">
    <citation type="journal article" date="2019" name="Int. J. Syst. Evol. Microbiol.">
        <title>The Global Catalogue of Microorganisms (GCM) 10K type strain sequencing project: providing services to taxonomists for standard genome sequencing and annotation.</title>
        <authorList>
            <consortium name="The Broad Institute Genomics Platform"/>
            <consortium name="The Broad Institute Genome Sequencing Center for Infectious Disease"/>
            <person name="Wu L."/>
            <person name="Ma J."/>
        </authorList>
    </citation>
    <scope>NUCLEOTIDE SEQUENCE [LARGE SCALE GENOMIC DNA]</scope>
    <source>
        <strain evidence="5">CCUG 53903</strain>
    </source>
</reference>
<keyword evidence="1" id="KW-0238">DNA-binding</keyword>
<evidence type="ECO:0008006" key="6">
    <source>
        <dbReference type="Google" id="ProtNLM"/>
    </source>
</evidence>
<gene>
    <name evidence="4" type="ORF">ACFPZ3_53810</name>
</gene>
<feature type="region of interest" description="Disordered" evidence="3">
    <location>
        <begin position="312"/>
        <end position="331"/>
    </location>
</feature>
<dbReference type="EMBL" id="JBHSPA010000085">
    <property type="protein sequence ID" value="MFC5832783.1"/>
    <property type="molecule type" value="Genomic_DNA"/>
</dbReference>
<name>A0ABW1D4H0_9ACTN</name>
<proteinExistence type="predicted"/>
<keyword evidence="5" id="KW-1185">Reference proteome</keyword>
<evidence type="ECO:0000256" key="2">
    <source>
        <dbReference type="ARBA" id="ARBA00023172"/>
    </source>
</evidence>
<dbReference type="Gene3D" id="1.10.443.10">
    <property type="entry name" value="Intergrase catalytic core"/>
    <property type="match status" value="1"/>
</dbReference>
<evidence type="ECO:0000313" key="5">
    <source>
        <dbReference type="Proteomes" id="UP001596058"/>
    </source>
</evidence>
<organism evidence="4 5">
    <name type="scientific">Nonomuraea insulae</name>
    <dbReference type="NCBI Taxonomy" id="1616787"/>
    <lineage>
        <taxon>Bacteria</taxon>
        <taxon>Bacillati</taxon>
        <taxon>Actinomycetota</taxon>
        <taxon>Actinomycetes</taxon>
        <taxon>Streptosporangiales</taxon>
        <taxon>Streptosporangiaceae</taxon>
        <taxon>Nonomuraea</taxon>
    </lineage>
</organism>
<dbReference type="Gene3D" id="1.10.150.130">
    <property type="match status" value="1"/>
</dbReference>
<dbReference type="InterPro" id="IPR010998">
    <property type="entry name" value="Integrase_recombinase_N"/>
</dbReference>
<dbReference type="RefSeq" id="WP_379522219.1">
    <property type="nucleotide sequence ID" value="NZ_JBHSPA010000085.1"/>
</dbReference>
<protein>
    <recommendedName>
        <fullName evidence="6">Tyr recombinase domain-containing protein</fullName>
    </recommendedName>
</protein>
<accession>A0ABW1D4H0</accession>